<dbReference type="Pfam" id="PF00534">
    <property type="entry name" value="Glycos_transf_1"/>
    <property type="match status" value="1"/>
</dbReference>
<feature type="domain" description="Glycosyltransferase subfamily 4-like N-terminal" evidence="2">
    <location>
        <begin position="15"/>
        <end position="177"/>
    </location>
</feature>
<dbReference type="GO" id="GO:0016757">
    <property type="term" value="F:glycosyltransferase activity"/>
    <property type="evidence" value="ECO:0007669"/>
    <property type="project" value="InterPro"/>
</dbReference>
<protein>
    <submittedName>
        <fullName evidence="3">Glycosyltransferase family 1 protein</fullName>
    </submittedName>
</protein>
<dbReference type="InterPro" id="IPR001296">
    <property type="entry name" value="Glyco_trans_1"/>
</dbReference>
<accession>A0A3A4R0C8</accession>
<reference evidence="3 4" key="1">
    <citation type="journal article" date="2017" name="ISME J.">
        <title>Energy and carbon metabolisms in a deep terrestrial subsurface fluid microbial community.</title>
        <authorList>
            <person name="Momper L."/>
            <person name="Jungbluth S.P."/>
            <person name="Lee M.D."/>
            <person name="Amend J.P."/>
        </authorList>
    </citation>
    <scope>NUCLEOTIDE SEQUENCE [LARGE SCALE GENOMIC DNA]</scope>
    <source>
        <strain evidence="3">SURF_26</strain>
    </source>
</reference>
<dbReference type="Gene3D" id="3.40.50.2000">
    <property type="entry name" value="Glycogen Phosphorylase B"/>
    <property type="match status" value="2"/>
</dbReference>
<keyword evidence="3" id="KW-0808">Transferase</keyword>
<name>A0A3A4R0C8_9BACT</name>
<feature type="domain" description="Glycosyl transferase family 1" evidence="1">
    <location>
        <begin position="185"/>
        <end position="354"/>
    </location>
</feature>
<dbReference type="Proteomes" id="UP000266426">
    <property type="component" value="Unassembled WGS sequence"/>
</dbReference>
<organism evidence="3 4">
    <name type="scientific">Candidatus Auribacter fodinae</name>
    <dbReference type="NCBI Taxonomy" id="2093366"/>
    <lineage>
        <taxon>Bacteria</taxon>
        <taxon>Pseudomonadati</taxon>
        <taxon>Candidatus Auribacterota</taxon>
        <taxon>Candidatus Auribacteria</taxon>
        <taxon>Candidatus Auribacterales</taxon>
        <taxon>Candidatus Auribacteraceae</taxon>
        <taxon>Candidatus Auribacter</taxon>
    </lineage>
</organism>
<evidence type="ECO:0000313" key="4">
    <source>
        <dbReference type="Proteomes" id="UP000266426"/>
    </source>
</evidence>
<evidence type="ECO:0000259" key="1">
    <source>
        <dbReference type="Pfam" id="PF00534"/>
    </source>
</evidence>
<gene>
    <name evidence="3" type="ORF">C4541_08630</name>
</gene>
<evidence type="ECO:0000313" key="3">
    <source>
        <dbReference type="EMBL" id="RJP58083.1"/>
    </source>
</evidence>
<comment type="caution">
    <text evidence="3">The sequence shown here is derived from an EMBL/GenBank/DDBJ whole genome shotgun (WGS) entry which is preliminary data.</text>
</comment>
<dbReference type="InterPro" id="IPR028098">
    <property type="entry name" value="Glyco_trans_4-like_N"/>
</dbReference>
<sequence>MTKPAVLHVCNSRVFGGGEEHVRTILKYLKKIDMPVEAAVPQDSPLFHILEREGIVVHHLHIRHKRDFSALKRLCAIVRERNIALIHTHNRQEDLIGALASVITRTPAVTTIHDRINMDQHGQKVRSLGSAVYHFILRRFFKKLICVSHATYDDIIQYARVNPQKCVHIINGLDLDRIQSNAPAKEIRERLGIGKSTAVIGFVARIRGSSFGKKGIMHLLEAMPRIIESRDVLLITAGEDAEATEILKKKCAELGILNHVKFTGYRKDIIDIMHIFDILVCPSLFEGLPRVILETMAMGIPVVGSNVDGIPEVIQDGVSGYLVTPRSSEELALRISELLLDDSKRKQFGCKAQQTINSVYRAELSAEKTAEIYKHICNSL</sequence>
<dbReference type="PANTHER" id="PTHR12526">
    <property type="entry name" value="GLYCOSYLTRANSFERASE"/>
    <property type="match status" value="1"/>
</dbReference>
<evidence type="ECO:0000259" key="2">
    <source>
        <dbReference type="Pfam" id="PF13439"/>
    </source>
</evidence>
<dbReference type="SUPFAM" id="SSF53756">
    <property type="entry name" value="UDP-Glycosyltransferase/glycogen phosphorylase"/>
    <property type="match status" value="1"/>
</dbReference>
<dbReference type="EMBL" id="QZJZ01000071">
    <property type="protein sequence ID" value="RJP58083.1"/>
    <property type="molecule type" value="Genomic_DNA"/>
</dbReference>
<proteinExistence type="predicted"/>
<dbReference type="CDD" id="cd03801">
    <property type="entry name" value="GT4_PimA-like"/>
    <property type="match status" value="1"/>
</dbReference>
<dbReference type="AlphaFoldDB" id="A0A3A4R0C8"/>
<dbReference type="Pfam" id="PF13439">
    <property type="entry name" value="Glyco_transf_4"/>
    <property type="match status" value="1"/>
</dbReference>